<sequence length="104" mass="10636">MATVSCGQLQCVGVGSVKLQLPEGGPAAVEVVIADKKPLDFDFIIGMNGIPPLGGVMVNAQGQVQFGTEGAIVVARADAGINVEEKDFVAAYDPTTSTWTTAGK</sequence>
<dbReference type="AlphaFoldDB" id="A0A085LYQ7"/>
<dbReference type="Proteomes" id="UP000030758">
    <property type="component" value="Unassembled WGS sequence"/>
</dbReference>
<accession>A0A085LYQ7</accession>
<dbReference type="EMBL" id="KL363259">
    <property type="protein sequence ID" value="KFD50103.1"/>
    <property type="molecule type" value="Genomic_DNA"/>
</dbReference>
<name>A0A085LYQ7_9BILA</name>
<evidence type="ECO:0000313" key="2">
    <source>
        <dbReference type="EMBL" id="KFD60161.1"/>
    </source>
</evidence>
<dbReference type="EMBL" id="KL367690">
    <property type="protein sequence ID" value="KFD60161.1"/>
    <property type="molecule type" value="Genomic_DNA"/>
</dbReference>
<evidence type="ECO:0000313" key="1">
    <source>
        <dbReference type="EMBL" id="KFD50103.1"/>
    </source>
</evidence>
<dbReference type="Proteomes" id="UP000030764">
    <property type="component" value="Unassembled WGS sequence"/>
</dbReference>
<gene>
    <name evidence="1" type="ORF">M513_09063</name>
    <name evidence="2" type="ORF">M514_09063</name>
</gene>
<reference evidence="1 3" key="1">
    <citation type="journal article" date="2014" name="Nat. Genet.">
        <title>Genome and transcriptome of the porcine whipworm Trichuris suis.</title>
        <authorList>
            <person name="Jex A.R."/>
            <person name="Nejsum P."/>
            <person name="Schwarz E.M."/>
            <person name="Hu L."/>
            <person name="Young N.D."/>
            <person name="Hall R.S."/>
            <person name="Korhonen P.K."/>
            <person name="Liao S."/>
            <person name="Thamsborg S."/>
            <person name="Xia J."/>
            <person name="Xu P."/>
            <person name="Wang S."/>
            <person name="Scheerlinck J.P."/>
            <person name="Hofmann A."/>
            <person name="Sternberg P.W."/>
            <person name="Wang J."/>
            <person name="Gasser R.B."/>
        </authorList>
    </citation>
    <scope>NUCLEOTIDE SEQUENCE [LARGE SCALE GENOMIC DNA]</scope>
    <source>
        <strain evidence="2">DCEP-RM93F</strain>
        <strain evidence="1">DCEP-RM93M</strain>
    </source>
</reference>
<proteinExistence type="predicted"/>
<evidence type="ECO:0000313" key="3">
    <source>
        <dbReference type="Proteomes" id="UP000030764"/>
    </source>
</evidence>
<keyword evidence="3" id="KW-1185">Reference proteome</keyword>
<organism evidence="1 3">
    <name type="scientific">Trichuris suis</name>
    <name type="common">pig whipworm</name>
    <dbReference type="NCBI Taxonomy" id="68888"/>
    <lineage>
        <taxon>Eukaryota</taxon>
        <taxon>Metazoa</taxon>
        <taxon>Ecdysozoa</taxon>
        <taxon>Nematoda</taxon>
        <taxon>Enoplea</taxon>
        <taxon>Dorylaimia</taxon>
        <taxon>Trichinellida</taxon>
        <taxon>Trichuridae</taxon>
        <taxon>Trichuris</taxon>
    </lineage>
</organism>
<protein>
    <submittedName>
        <fullName evidence="1">Uncharacterized protein</fullName>
    </submittedName>
</protein>